<keyword evidence="4" id="KW-1185">Reference proteome</keyword>
<organism evidence="3 4">
    <name type="scientific">Oceanobacillus kapialis</name>
    <dbReference type="NCBI Taxonomy" id="481353"/>
    <lineage>
        <taxon>Bacteria</taxon>
        <taxon>Bacillati</taxon>
        <taxon>Bacillota</taxon>
        <taxon>Bacilli</taxon>
        <taxon>Bacillales</taxon>
        <taxon>Bacillaceae</taxon>
        <taxon>Oceanobacillus</taxon>
    </lineage>
</organism>
<dbReference type="Proteomes" id="UP001597451">
    <property type="component" value="Unassembled WGS sequence"/>
</dbReference>
<sequence>MDSITFLHAADLHLDSPFIGLANVPKTIFDSMRESTFLALDKLVQTAIERQVDFVLITGDLFDNERQSLKAQIRLKKAFELLETKNIMVYLSYGNHDYTKGNIHPITYPDNVFIFPDEQVSSFIYYKEDQPIARIYGFSYENRAVTEGKVHEYNVIDRSIPYHIGMLHGSIRSNNEHDMYAPFQLSELEEKDFHYWALGHIHQRQELKSSPPVIYPGNIQGRHRKETGEKGCYVVELSSAGCQKSFVPLQAIQFSRLAFNASDCTEIHQLEEKLQAACRQLTKEYPQMIDLAISGEQRLIEAWEQEGLIEEVIDIVNAAMQLVPNWCYIFRYHTEVDYRSIDPYLYEGDHFIGELLRQIESTSIQPFLHDLYKQKQARKYVDTLRKEEVEQIKLEAQHMLIKGLMEE</sequence>
<dbReference type="PIRSF" id="PIRSF033091">
    <property type="entry name" value="Pesterase_YhaO"/>
    <property type="match status" value="1"/>
</dbReference>
<protein>
    <submittedName>
        <fullName evidence="3">Exonuclease SbcCD subunit D</fullName>
    </submittedName>
</protein>
<dbReference type="InterPro" id="IPR050535">
    <property type="entry name" value="DNA_Repair-Maintenance_Comp"/>
</dbReference>
<dbReference type="Gene3D" id="3.60.21.10">
    <property type="match status" value="1"/>
</dbReference>
<dbReference type="PANTHER" id="PTHR30337">
    <property type="entry name" value="COMPONENT OF ATP-DEPENDENT DSDNA EXONUCLEASE"/>
    <property type="match status" value="1"/>
</dbReference>
<proteinExistence type="predicted"/>
<evidence type="ECO:0000256" key="1">
    <source>
        <dbReference type="ARBA" id="ARBA00022801"/>
    </source>
</evidence>
<name>A0ABW5Q440_9BACI</name>
<dbReference type="InterPro" id="IPR004843">
    <property type="entry name" value="Calcineurin-like_PHP"/>
</dbReference>
<gene>
    <name evidence="3" type="ORF">ACFSUN_15995</name>
</gene>
<dbReference type="GO" id="GO:0004527">
    <property type="term" value="F:exonuclease activity"/>
    <property type="evidence" value="ECO:0007669"/>
    <property type="project" value="UniProtKB-KW"/>
</dbReference>
<evidence type="ECO:0000313" key="4">
    <source>
        <dbReference type="Proteomes" id="UP001597451"/>
    </source>
</evidence>
<dbReference type="InterPro" id="IPR014576">
    <property type="entry name" value="Pesterase_YhaO"/>
</dbReference>
<dbReference type="InterPro" id="IPR029052">
    <property type="entry name" value="Metallo-depent_PP-like"/>
</dbReference>
<comment type="caution">
    <text evidence="3">The sequence shown here is derived from an EMBL/GenBank/DDBJ whole genome shotgun (WGS) entry which is preliminary data.</text>
</comment>
<reference evidence="4" key="1">
    <citation type="journal article" date="2019" name="Int. J. Syst. Evol. Microbiol.">
        <title>The Global Catalogue of Microorganisms (GCM) 10K type strain sequencing project: providing services to taxonomists for standard genome sequencing and annotation.</title>
        <authorList>
            <consortium name="The Broad Institute Genomics Platform"/>
            <consortium name="The Broad Institute Genome Sequencing Center for Infectious Disease"/>
            <person name="Wu L."/>
            <person name="Ma J."/>
        </authorList>
    </citation>
    <scope>NUCLEOTIDE SEQUENCE [LARGE SCALE GENOMIC DNA]</scope>
    <source>
        <strain evidence="4">TISTR 1858</strain>
    </source>
</reference>
<keyword evidence="3" id="KW-0540">Nuclease</keyword>
<keyword evidence="3" id="KW-0269">Exonuclease</keyword>
<evidence type="ECO:0000259" key="2">
    <source>
        <dbReference type="Pfam" id="PF00149"/>
    </source>
</evidence>
<evidence type="ECO:0000313" key="3">
    <source>
        <dbReference type="EMBL" id="MFD2630289.1"/>
    </source>
</evidence>
<dbReference type="EMBL" id="JBHUMX010000041">
    <property type="protein sequence ID" value="MFD2630289.1"/>
    <property type="molecule type" value="Genomic_DNA"/>
</dbReference>
<keyword evidence="1" id="KW-0378">Hydrolase</keyword>
<dbReference type="PANTHER" id="PTHR30337:SF7">
    <property type="entry name" value="PHOSPHOESTERASE"/>
    <property type="match status" value="1"/>
</dbReference>
<dbReference type="Pfam" id="PF00149">
    <property type="entry name" value="Metallophos"/>
    <property type="match status" value="1"/>
</dbReference>
<dbReference type="RefSeq" id="WP_379563362.1">
    <property type="nucleotide sequence ID" value="NZ_CP085256.1"/>
</dbReference>
<dbReference type="InterPro" id="IPR041796">
    <property type="entry name" value="Mre11_N"/>
</dbReference>
<dbReference type="CDD" id="cd00840">
    <property type="entry name" value="MPP_Mre11_N"/>
    <property type="match status" value="1"/>
</dbReference>
<accession>A0ABW5Q440</accession>
<dbReference type="SUPFAM" id="SSF56300">
    <property type="entry name" value="Metallo-dependent phosphatases"/>
    <property type="match status" value="1"/>
</dbReference>
<feature type="domain" description="Calcineurin-like phosphoesterase" evidence="2">
    <location>
        <begin position="5"/>
        <end position="203"/>
    </location>
</feature>